<feature type="signal peptide" evidence="3">
    <location>
        <begin position="1"/>
        <end position="23"/>
    </location>
</feature>
<dbReference type="SMART" id="SM00473">
    <property type="entry name" value="PAN_AP"/>
    <property type="match status" value="4"/>
</dbReference>
<dbReference type="Pfam" id="PF00024">
    <property type="entry name" value="PAN_1"/>
    <property type="match status" value="3"/>
</dbReference>
<dbReference type="PANTHER" id="PTHR36902">
    <property type="entry name" value="ENRICHED IN SURFACE-LABELED PROTEOME PROTEIN 9"/>
    <property type="match status" value="1"/>
</dbReference>
<dbReference type="InterPro" id="IPR058831">
    <property type="entry name" value="LolA-like_dom_2nd"/>
</dbReference>
<feature type="region of interest" description="Disordered" evidence="1">
    <location>
        <begin position="27"/>
        <end position="46"/>
    </location>
</feature>
<accession>A0AAN8JRP2</accession>
<dbReference type="CDD" id="cd01099">
    <property type="entry name" value="PAN_AP_HGF"/>
    <property type="match status" value="2"/>
</dbReference>
<keyword evidence="2" id="KW-0472">Membrane</keyword>
<protein>
    <recommendedName>
        <fullName evidence="4">Apple domain-containing protein</fullName>
    </recommendedName>
</protein>
<evidence type="ECO:0000256" key="2">
    <source>
        <dbReference type="SAM" id="Phobius"/>
    </source>
</evidence>
<dbReference type="InterPro" id="IPR003609">
    <property type="entry name" value="Pan_app"/>
</dbReference>
<keyword evidence="3" id="KW-0732">Signal</keyword>
<evidence type="ECO:0000256" key="3">
    <source>
        <dbReference type="SAM" id="SignalP"/>
    </source>
</evidence>
<feature type="chain" id="PRO_5042899996" description="Apple domain-containing protein" evidence="3">
    <location>
        <begin position="24"/>
        <end position="976"/>
    </location>
</feature>
<evidence type="ECO:0000313" key="6">
    <source>
        <dbReference type="Proteomes" id="UP001347796"/>
    </source>
</evidence>
<name>A0AAN8JRP2_PATCE</name>
<organism evidence="5 6">
    <name type="scientific">Patella caerulea</name>
    <name type="common">Rayed Mediterranean limpet</name>
    <dbReference type="NCBI Taxonomy" id="87958"/>
    <lineage>
        <taxon>Eukaryota</taxon>
        <taxon>Metazoa</taxon>
        <taxon>Spiralia</taxon>
        <taxon>Lophotrochozoa</taxon>
        <taxon>Mollusca</taxon>
        <taxon>Gastropoda</taxon>
        <taxon>Patellogastropoda</taxon>
        <taxon>Patelloidea</taxon>
        <taxon>Patellidae</taxon>
        <taxon>Patella</taxon>
    </lineage>
</organism>
<dbReference type="Gene3D" id="3.50.4.10">
    <property type="entry name" value="Hepatocyte Growth Factor"/>
    <property type="match status" value="4"/>
</dbReference>
<comment type="caution">
    <text evidence="5">The sequence shown here is derived from an EMBL/GenBank/DDBJ whole genome shotgun (WGS) entry which is preliminary data.</text>
</comment>
<gene>
    <name evidence="5" type="ORF">SNE40_012473</name>
</gene>
<feature type="domain" description="Apple" evidence="4">
    <location>
        <begin position="668"/>
        <end position="751"/>
    </location>
</feature>
<dbReference type="Proteomes" id="UP001347796">
    <property type="component" value="Unassembled WGS sequence"/>
</dbReference>
<dbReference type="SUPFAM" id="SSF57414">
    <property type="entry name" value="Hairpin loop containing domain-like"/>
    <property type="match status" value="3"/>
</dbReference>
<evidence type="ECO:0000256" key="1">
    <source>
        <dbReference type="SAM" id="MobiDB-lite"/>
    </source>
</evidence>
<sequence>MDDIFYRLPKAFIFVTLLVSAEAAWTPCSSTPNVSPKPGDPALPSLPPSFQTRIEANILDANYSLSAVEYVDDENNRAALRMWRNGIESDVYFDYDNNQIFSVVENTCTVSNLTGDANTVIFGGGGAAGGIPHVYSTAGVLHFAKELGETYMGSATLVRGLKANHWQTCMYWPVVRANFTLDYYFSVPGWNNSAGTPSVPLRAEVTGVYTIVNGVTQQFHHIYDYIDFRTTPPDDPSVYETPAGISCPGRKKVRDMPKLKSKYYYREEIISPGGQQIQQADVWYDFDWQLLRYDSRPLDISPPYNNLNPYTEIHDYNTGVAYAMDKLIKNCTIMPIENGTWDSAYNSSRQFLHMRSPASLFFLDDSYAYSGQRKARGIDCDVYTSTRSDFSDGLNVFEMYFLREDWSAMDNIGFDTDTPDIPIRLTITGAGDFGFTVIYELYDFDQETPDIQTAFDISNCYNDLEKIDFRITFPSKAGNLLAEYRTIFIDQAILLIASLSGGLSPLRITHTEVHWDDNNVYMVGTLLDKAPPIAKYIKSPSKVAPFKNAQTLQGVTDPYSCAEQCDSVDTFTCNSFDICAGKQVCTLSKDYNSDGAKLSDSLECDHYTRVVGGRVDKEIALNDAWIVLTDQVVKGTFQVTLNLDDGSKQVLKGSDITSDVLRNPNRVASKTALQHFSGQANKQVNGFDDLILTQVSVDDCANECLGEIIFTCQSFEYCYDTGYCIMSHTHPDERPDLIIASDHCDLYTRSYMAKFTETPGTTVLSSSDTIYQNINSDNQCARLCVDYNEFDCKSFDYCPNINTCFLGKKHVFDVPKSNIKEDPQCNHYSRNYADDFKLKAHKEIALRDNRVIEGVSAEQCAKMCVEEESFSCASFDYCGNMTECRLSDAAMSDVGQVTIQASTFCEVYIRSYYPDGSVYTKPTASGYSSGAMGGLGFAMLVLGALLAVGIYVAIGKYQGKSLDSMTISFKNMENSD</sequence>
<evidence type="ECO:0000259" key="4">
    <source>
        <dbReference type="PROSITE" id="PS50948"/>
    </source>
</evidence>
<keyword evidence="2" id="KW-1133">Transmembrane helix</keyword>
<evidence type="ECO:0000313" key="5">
    <source>
        <dbReference type="EMBL" id="KAK6180288.1"/>
    </source>
</evidence>
<proteinExistence type="predicted"/>
<dbReference type="AlphaFoldDB" id="A0AAN8JRP2"/>
<keyword evidence="2" id="KW-0812">Transmembrane</keyword>
<dbReference type="EMBL" id="JAZGQO010000008">
    <property type="protein sequence ID" value="KAK6180288.1"/>
    <property type="molecule type" value="Genomic_DNA"/>
</dbReference>
<feature type="domain" description="Apple" evidence="4">
    <location>
        <begin position="825"/>
        <end position="912"/>
    </location>
</feature>
<reference evidence="5 6" key="1">
    <citation type="submission" date="2024-01" db="EMBL/GenBank/DDBJ databases">
        <title>The genome of the rayed Mediterranean limpet Patella caerulea (Linnaeus, 1758).</title>
        <authorList>
            <person name="Anh-Thu Weber A."/>
            <person name="Halstead-Nussloch G."/>
        </authorList>
    </citation>
    <scope>NUCLEOTIDE SEQUENCE [LARGE SCALE GENOMIC DNA]</scope>
    <source>
        <strain evidence="5">AATW-2023a</strain>
        <tissue evidence="5">Whole specimen</tissue>
    </source>
</reference>
<dbReference type="PANTHER" id="PTHR36902:SF1">
    <property type="entry name" value="ENRICHED IN SURFACE-LABELED PROTEOME PROTEIN 9"/>
    <property type="match status" value="1"/>
</dbReference>
<dbReference type="PROSITE" id="PS50948">
    <property type="entry name" value="PAN"/>
    <property type="match status" value="2"/>
</dbReference>
<keyword evidence="6" id="KW-1185">Reference proteome</keyword>
<dbReference type="Pfam" id="PF25898">
    <property type="entry name" value="LolA_2nd_metazoa"/>
    <property type="match status" value="1"/>
</dbReference>
<feature type="transmembrane region" description="Helical" evidence="2">
    <location>
        <begin position="931"/>
        <end position="954"/>
    </location>
</feature>